<dbReference type="InterPro" id="IPR051178">
    <property type="entry name" value="TfdA_dioxygenase"/>
</dbReference>
<evidence type="ECO:0000313" key="9">
    <source>
        <dbReference type="Proteomes" id="UP001595751"/>
    </source>
</evidence>
<evidence type="ECO:0000256" key="6">
    <source>
        <dbReference type="ARBA" id="ARBA00023004"/>
    </source>
</evidence>
<evidence type="ECO:0000256" key="3">
    <source>
        <dbReference type="ARBA" id="ARBA00022723"/>
    </source>
</evidence>
<sequence>MPITITAPTEDQLGAIVTGFDVSAATDEEFAAMKKAVYDHRLIVIKDQQDISPSGFVELGRKLGTVVPYYEPMYHHPEEPDIFVSSNVPVDGKRVGVPKTGKFWHADYQFKPEPFAFTIFAPKILPEGNRGTFFIDMARALEKLPAELADAARGTHATHSVRRFFKIRPTDVFRPLGEVVREAEETSPPTTHPTVITHPVTGEEILYISEGFTDSIADADDENLLHDLLEAVGMLDETFTHPNILKHPYVPGEIVIWDNRALCHRALHVTHDGPAASHRLTVLDEHPLSVTD</sequence>
<dbReference type="EMBL" id="JBHRZN010000002">
    <property type="protein sequence ID" value="MFC3850161.1"/>
    <property type="molecule type" value="Genomic_DNA"/>
</dbReference>
<comment type="caution">
    <text evidence="8">The sequence shown here is derived from an EMBL/GenBank/DDBJ whole genome shotgun (WGS) entry which is preliminary data.</text>
</comment>
<evidence type="ECO:0000256" key="4">
    <source>
        <dbReference type="ARBA" id="ARBA00022964"/>
    </source>
</evidence>
<keyword evidence="5" id="KW-0560">Oxidoreductase</keyword>
<feature type="domain" description="TauD/TfdA-like" evidence="7">
    <location>
        <begin position="11"/>
        <end position="269"/>
    </location>
</feature>
<keyword evidence="9" id="KW-1185">Reference proteome</keyword>
<accession>A0ABV7ZPW8</accession>
<evidence type="ECO:0000259" key="7">
    <source>
        <dbReference type="Pfam" id="PF02668"/>
    </source>
</evidence>
<keyword evidence="6" id="KW-0408">Iron</keyword>
<evidence type="ECO:0000256" key="1">
    <source>
        <dbReference type="ARBA" id="ARBA00001954"/>
    </source>
</evidence>
<comment type="similarity">
    <text evidence="2">Belongs to the TfdA dioxygenase family.</text>
</comment>
<proteinExistence type="inferred from homology"/>
<organism evidence="8 9">
    <name type="scientific">Corynebacterium hansenii</name>
    <dbReference type="NCBI Taxonomy" id="394964"/>
    <lineage>
        <taxon>Bacteria</taxon>
        <taxon>Bacillati</taxon>
        <taxon>Actinomycetota</taxon>
        <taxon>Actinomycetes</taxon>
        <taxon>Mycobacteriales</taxon>
        <taxon>Corynebacteriaceae</taxon>
        <taxon>Corynebacterium</taxon>
    </lineage>
</organism>
<evidence type="ECO:0000256" key="5">
    <source>
        <dbReference type="ARBA" id="ARBA00023002"/>
    </source>
</evidence>
<keyword evidence="3" id="KW-0479">Metal-binding</keyword>
<comment type="cofactor">
    <cofactor evidence="1">
        <name>Fe(2+)</name>
        <dbReference type="ChEBI" id="CHEBI:29033"/>
    </cofactor>
</comment>
<dbReference type="InterPro" id="IPR042098">
    <property type="entry name" value="TauD-like_sf"/>
</dbReference>
<dbReference type="SUPFAM" id="SSF51197">
    <property type="entry name" value="Clavaminate synthase-like"/>
    <property type="match status" value="1"/>
</dbReference>
<dbReference type="InterPro" id="IPR003819">
    <property type="entry name" value="TauD/TfdA-like"/>
</dbReference>
<keyword evidence="4 8" id="KW-0223">Dioxygenase</keyword>
<dbReference type="Proteomes" id="UP001595751">
    <property type="component" value="Unassembled WGS sequence"/>
</dbReference>
<dbReference type="Gene3D" id="3.60.130.10">
    <property type="entry name" value="Clavaminate synthase-like"/>
    <property type="match status" value="1"/>
</dbReference>
<evidence type="ECO:0000313" key="8">
    <source>
        <dbReference type="EMBL" id="MFC3850161.1"/>
    </source>
</evidence>
<reference evidence="9" key="1">
    <citation type="journal article" date="2019" name="Int. J. Syst. Evol. Microbiol.">
        <title>The Global Catalogue of Microorganisms (GCM) 10K type strain sequencing project: providing services to taxonomists for standard genome sequencing and annotation.</title>
        <authorList>
            <consortium name="The Broad Institute Genomics Platform"/>
            <consortium name="The Broad Institute Genome Sequencing Center for Infectious Disease"/>
            <person name="Wu L."/>
            <person name="Ma J."/>
        </authorList>
    </citation>
    <scope>NUCLEOTIDE SEQUENCE [LARGE SCALE GENOMIC DNA]</scope>
    <source>
        <strain evidence="9">CCUG 53252</strain>
    </source>
</reference>
<evidence type="ECO:0000256" key="2">
    <source>
        <dbReference type="ARBA" id="ARBA00005896"/>
    </source>
</evidence>
<dbReference type="Pfam" id="PF02668">
    <property type="entry name" value="TauD"/>
    <property type="match status" value="1"/>
</dbReference>
<dbReference type="PANTHER" id="PTHR43779:SF3">
    <property type="entry name" value="(3R)-3-[(CARBOXYMETHYL)AMINO]FATTY ACID OXYGENASE_DECARBOXYLASE"/>
    <property type="match status" value="1"/>
</dbReference>
<dbReference type="RefSeq" id="WP_290289650.1">
    <property type="nucleotide sequence ID" value="NZ_CP047211.1"/>
</dbReference>
<dbReference type="PANTHER" id="PTHR43779">
    <property type="entry name" value="DIOXYGENASE RV0097-RELATED"/>
    <property type="match status" value="1"/>
</dbReference>
<gene>
    <name evidence="8" type="ORF">ACFORJ_08280</name>
</gene>
<dbReference type="GO" id="GO:0051213">
    <property type="term" value="F:dioxygenase activity"/>
    <property type="evidence" value="ECO:0007669"/>
    <property type="project" value="UniProtKB-KW"/>
</dbReference>
<protein>
    <submittedName>
        <fullName evidence="8">TauD/TfdA dioxygenase family protein</fullName>
    </submittedName>
</protein>
<name>A0ABV7ZPW8_9CORY</name>